<proteinExistence type="predicted"/>
<keyword evidence="5" id="KW-1185">Reference proteome</keyword>
<dbReference type="PANTHER" id="PTHR23077:SF171">
    <property type="entry name" value="NUCLEAR VALOSIN-CONTAINING PROTEIN-LIKE"/>
    <property type="match status" value="1"/>
</dbReference>
<comment type="caution">
    <text evidence="4">The sequence shown here is derived from an EMBL/GenBank/DDBJ whole genome shotgun (WGS) entry which is preliminary data.</text>
</comment>
<dbReference type="GO" id="GO:0005829">
    <property type="term" value="C:cytosol"/>
    <property type="evidence" value="ECO:0007669"/>
    <property type="project" value="TreeGrafter"/>
</dbReference>
<dbReference type="Gene3D" id="6.10.20.150">
    <property type="match status" value="1"/>
</dbReference>
<gene>
    <name evidence="4" type="ORF">JXQ802_LOCUS55952</name>
    <name evidence="3" type="ORF">PYM288_LOCUS39406</name>
</gene>
<dbReference type="InterPro" id="IPR050168">
    <property type="entry name" value="AAA_ATPase_domain"/>
</dbReference>
<keyword evidence="2" id="KW-0067">ATP-binding</keyword>
<dbReference type="GO" id="GO:0030970">
    <property type="term" value="P:retrograde protein transport, ER to cytosol"/>
    <property type="evidence" value="ECO:0007669"/>
    <property type="project" value="TreeGrafter"/>
</dbReference>
<reference evidence="4" key="1">
    <citation type="submission" date="2021-02" db="EMBL/GenBank/DDBJ databases">
        <authorList>
            <person name="Nowell W R."/>
        </authorList>
    </citation>
    <scope>NUCLEOTIDE SEQUENCE</scope>
</reference>
<evidence type="ECO:0000313" key="4">
    <source>
        <dbReference type="EMBL" id="CAF1660246.1"/>
    </source>
</evidence>
<protein>
    <submittedName>
        <fullName evidence="4">Uncharacterized protein</fullName>
    </submittedName>
</protein>
<evidence type="ECO:0000256" key="2">
    <source>
        <dbReference type="ARBA" id="ARBA00022840"/>
    </source>
</evidence>
<dbReference type="GO" id="GO:0051228">
    <property type="term" value="P:mitotic spindle disassembly"/>
    <property type="evidence" value="ECO:0007669"/>
    <property type="project" value="TreeGrafter"/>
</dbReference>
<dbReference type="AlphaFoldDB" id="A0A816FDU0"/>
<dbReference type="PANTHER" id="PTHR23077">
    <property type="entry name" value="AAA-FAMILY ATPASE"/>
    <property type="match status" value="1"/>
</dbReference>
<organism evidence="4 5">
    <name type="scientific">Rotaria sordida</name>
    <dbReference type="NCBI Taxonomy" id="392033"/>
    <lineage>
        <taxon>Eukaryota</taxon>
        <taxon>Metazoa</taxon>
        <taxon>Spiralia</taxon>
        <taxon>Gnathifera</taxon>
        <taxon>Rotifera</taxon>
        <taxon>Eurotatoria</taxon>
        <taxon>Bdelloidea</taxon>
        <taxon>Philodinida</taxon>
        <taxon>Philodinidae</taxon>
        <taxon>Rotaria</taxon>
    </lineage>
</organism>
<keyword evidence="1" id="KW-0547">Nucleotide-binding</keyword>
<dbReference type="Proteomes" id="UP000663870">
    <property type="component" value="Unassembled WGS sequence"/>
</dbReference>
<dbReference type="GO" id="GO:0005634">
    <property type="term" value="C:nucleus"/>
    <property type="evidence" value="ECO:0007669"/>
    <property type="project" value="TreeGrafter"/>
</dbReference>
<evidence type="ECO:0000313" key="5">
    <source>
        <dbReference type="Proteomes" id="UP000663870"/>
    </source>
</evidence>
<evidence type="ECO:0000313" key="3">
    <source>
        <dbReference type="EMBL" id="CAF1516369.1"/>
    </source>
</evidence>
<name>A0A816FDU0_9BILA</name>
<dbReference type="EMBL" id="CAJNOH010010709">
    <property type="protein sequence ID" value="CAF1516369.1"/>
    <property type="molecule type" value="Genomic_DNA"/>
</dbReference>
<dbReference type="GO" id="GO:0005524">
    <property type="term" value="F:ATP binding"/>
    <property type="evidence" value="ECO:0007669"/>
    <property type="project" value="UniProtKB-KW"/>
</dbReference>
<dbReference type="Proteomes" id="UP000663854">
    <property type="component" value="Unassembled WGS sequence"/>
</dbReference>
<accession>A0A816FDU0</accession>
<evidence type="ECO:0000256" key="1">
    <source>
        <dbReference type="ARBA" id="ARBA00022741"/>
    </source>
</evidence>
<dbReference type="GO" id="GO:0034098">
    <property type="term" value="C:VCP-NPL4-UFD1 AAA ATPase complex"/>
    <property type="evidence" value="ECO:0007669"/>
    <property type="project" value="TreeGrafter"/>
</dbReference>
<sequence>RLNHLIYIKLPNDQSRVDIIMGVLRQLPSRFRPFYWTWVAAVNYIDSILLASETTGFSGAMLTEFCQHAYKFAKRESIKKKQRRIRQTTTGNDKPTPVLEMRRNHFTKASDLARRSVNASDIPQYEIFAKTLPKHFQGVSTE</sequence>
<dbReference type="GO" id="GO:0016887">
    <property type="term" value="F:ATP hydrolysis activity"/>
    <property type="evidence" value="ECO:0007669"/>
    <property type="project" value="TreeGrafter"/>
</dbReference>
<dbReference type="GO" id="GO:0097352">
    <property type="term" value="P:autophagosome maturation"/>
    <property type="evidence" value="ECO:0007669"/>
    <property type="project" value="TreeGrafter"/>
</dbReference>
<feature type="non-terminal residue" evidence="4">
    <location>
        <position position="142"/>
    </location>
</feature>
<dbReference type="EMBL" id="CAJNOL010012537">
    <property type="protein sequence ID" value="CAF1660246.1"/>
    <property type="molecule type" value="Genomic_DNA"/>
</dbReference>
<dbReference type="GO" id="GO:0031593">
    <property type="term" value="F:polyubiquitin modification-dependent protein binding"/>
    <property type="evidence" value="ECO:0007669"/>
    <property type="project" value="TreeGrafter"/>
</dbReference>